<dbReference type="Proteomes" id="UP001162131">
    <property type="component" value="Unassembled WGS sequence"/>
</dbReference>
<dbReference type="EMBL" id="CAJZBQ010000024">
    <property type="protein sequence ID" value="CAG9320143.1"/>
    <property type="molecule type" value="Genomic_DNA"/>
</dbReference>
<gene>
    <name evidence="1" type="ORF">BSTOLATCC_MIC25378</name>
</gene>
<protein>
    <submittedName>
        <fullName evidence="1">Uncharacterized protein</fullName>
    </submittedName>
</protein>
<comment type="caution">
    <text evidence="1">The sequence shown here is derived from an EMBL/GenBank/DDBJ whole genome shotgun (WGS) entry which is preliminary data.</text>
</comment>
<evidence type="ECO:0000313" key="1">
    <source>
        <dbReference type="EMBL" id="CAG9320143.1"/>
    </source>
</evidence>
<name>A0AAU9J865_9CILI</name>
<proteinExistence type="predicted"/>
<keyword evidence="2" id="KW-1185">Reference proteome</keyword>
<organism evidence="1 2">
    <name type="scientific">Blepharisma stoltei</name>
    <dbReference type="NCBI Taxonomy" id="1481888"/>
    <lineage>
        <taxon>Eukaryota</taxon>
        <taxon>Sar</taxon>
        <taxon>Alveolata</taxon>
        <taxon>Ciliophora</taxon>
        <taxon>Postciliodesmatophora</taxon>
        <taxon>Heterotrichea</taxon>
        <taxon>Heterotrichida</taxon>
        <taxon>Blepharismidae</taxon>
        <taxon>Blepharisma</taxon>
    </lineage>
</organism>
<evidence type="ECO:0000313" key="2">
    <source>
        <dbReference type="Proteomes" id="UP001162131"/>
    </source>
</evidence>
<dbReference type="AlphaFoldDB" id="A0AAU9J865"/>
<reference evidence="1" key="1">
    <citation type="submission" date="2021-09" db="EMBL/GenBank/DDBJ databases">
        <authorList>
            <consortium name="AG Swart"/>
            <person name="Singh M."/>
            <person name="Singh A."/>
            <person name="Seah K."/>
            <person name="Emmerich C."/>
        </authorList>
    </citation>
    <scope>NUCLEOTIDE SEQUENCE</scope>
    <source>
        <strain evidence="1">ATCC30299</strain>
    </source>
</reference>
<sequence>MSSEIEEDNRLLIFLFVSNSSNFQFRFHRLIHFGTQSNIVSLQLSRSCFYFLQTYKELSRKSQYQLSITKDFYLNVQKSIYFD</sequence>
<accession>A0AAU9J865</accession>